<evidence type="ECO:0000313" key="3">
    <source>
        <dbReference type="Proteomes" id="UP000053240"/>
    </source>
</evidence>
<dbReference type="EMBL" id="LADJ01043396">
    <property type="protein sequence ID" value="KPJ21393.1"/>
    <property type="molecule type" value="Genomic_DNA"/>
</dbReference>
<dbReference type="Proteomes" id="UP000053240">
    <property type="component" value="Unassembled WGS sequence"/>
</dbReference>
<dbReference type="AlphaFoldDB" id="A0A0N1PIC3"/>
<reference evidence="2 3" key="1">
    <citation type="journal article" date="2015" name="Nat. Commun.">
        <title>Outbred genome sequencing and CRISPR/Cas9 gene editing in butterflies.</title>
        <authorList>
            <person name="Li X."/>
            <person name="Fan D."/>
            <person name="Zhang W."/>
            <person name="Liu G."/>
            <person name="Zhang L."/>
            <person name="Zhao L."/>
            <person name="Fang X."/>
            <person name="Chen L."/>
            <person name="Dong Y."/>
            <person name="Chen Y."/>
            <person name="Ding Y."/>
            <person name="Zhao R."/>
            <person name="Feng M."/>
            <person name="Zhu Y."/>
            <person name="Feng Y."/>
            <person name="Jiang X."/>
            <person name="Zhu D."/>
            <person name="Xiang H."/>
            <person name="Feng X."/>
            <person name="Li S."/>
            <person name="Wang J."/>
            <person name="Zhang G."/>
            <person name="Kronforst M.R."/>
            <person name="Wang W."/>
        </authorList>
    </citation>
    <scope>NUCLEOTIDE SEQUENCE [LARGE SCALE GENOMIC DNA]</scope>
    <source>
        <strain evidence="2">Ya'a_city_454_Pm</strain>
        <tissue evidence="2">Whole body</tissue>
    </source>
</reference>
<comment type="caution">
    <text evidence="2">The sequence shown here is derived from an EMBL/GenBank/DDBJ whole genome shotgun (WGS) entry which is preliminary data.</text>
</comment>
<organism evidence="2 3">
    <name type="scientific">Papilio machaon</name>
    <name type="common">Old World swallowtail butterfly</name>
    <dbReference type="NCBI Taxonomy" id="76193"/>
    <lineage>
        <taxon>Eukaryota</taxon>
        <taxon>Metazoa</taxon>
        <taxon>Ecdysozoa</taxon>
        <taxon>Arthropoda</taxon>
        <taxon>Hexapoda</taxon>
        <taxon>Insecta</taxon>
        <taxon>Pterygota</taxon>
        <taxon>Neoptera</taxon>
        <taxon>Endopterygota</taxon>
        <taxon>Lepidoptera</taxon>
        <taxon>Glossata</taxon>
        <taxon>Ditrysia</taxon>
        <taxon>Papilionoidea</taxon>
        <taxon>Papilionidae</taxon>
        <taxon>Papilioninae</taxon>
        <taxon>Papilio</taxon>
    </lineage>
</organism>
<name>A0A0N1PIC3_PAPMA</name>
<sequence length="90" mass="9599">MTPTKSGTPANDVVEKSISPTSEVGSVPAQNEDLRTPADDGWRTLAPSTLLKFGVVLLEAWWPLKVKPVKGEVAIKLTVKGEVAIKSQTS</sequence>
<gene>
    <name evidence="2" type="ORF">RR48_00842</name>
</gene>
<feature type="compositionally biased region" description="Basic and acidic residues" evidence="1">
    <location>
        <begin position="32"/>
        <end position="41"/>
    </location>
</feature>
<evidence type="ECO:0000256" key="1">
    <source>
        <dbReference type="SAM" id="MobiDB-lite"/>
    </source>
</evidence>
<feature type="region of interest" description="Disordered" evidence="1">
    <location>
        <begin position="1"/>
        <end position="41"/>
    </location>
</feature>
<dbReference type="InParanoid" id="A0A0N1PIC3"/>
<evidence type="ECO:0000313" key="2">
    <source>
        <dbReference type="EMBL" id="KPJ21393.1"/>
    </source>
</evidence>
<keyword evidence="3" id="KW-1185">Reference proteome</keyword>
<proteinExistence type="predicted"/>
<accession>A0A0N1PIC3</accession>
<protein>
    <submittedName>
        <fullName evidence="2">Uncharacterized protein</fullName>
    </submittedName>
</protein>